<feature type="compositionally biased region" description="Pro residues" evidence="6">
    <location>
        <begin position="186"/>
        <end position="201"/>
    </location>
</feature>
<dbReference type="InterPro" id="IPR057357">
    <property type="entry name" value="Znf-C2H2_ZFAND2A/B"/>
</dbReference>
<evidence type="ECO:0000313" key="8">
    <source>
        <dbReference type="EMBL" id="KAH8104739.1"/>
    </source>
</evidence>
<dbReference type="SMART" id="SM00154">
    <property type="entry name" value="ZnF_AN1"/>
    <property type="match status" value="2"/>
</dbReference>
<dbReference type="InterPro" id="IPR035896">
    <property type="entry name" value="AN1-like_Znf"/>
</dbReference>
<protein>
    <recommendedName>
        <fullName evidence="7">AN1-type domain-containing protein</fullName>
    </recommendedName>
</protein>
<evidence type="ECO:0000313" key="9">
    <source>
        <dbReference type="Proteomes" id="UP000813824"/>
    </source>
</evidence>
<keyword evidence="4" id="KW-0862">Zinc</keyword>
<feature type="compositionally biased region" description="Low complexity" evidence="6">
    <location>
        <begin position="148"/>
        <end position="169"/>
    </location>
</feature>
<evidence type="ECO:0000256" key="2">
    <source>
        <dbReference type="ARBA" id="ARBA00022737"/>
    </source>
</evidence>
<dbReference type="Pfam" id="PF01428">
    <property type="entry name" value="zf-AN1"/>
    <property type="match status" value="2"/>
</dbReference>
<dbReference type="Gene3D" id="4.10.1110.10">
    <property type="entry name" value="AN1-like Zinc finger"/>
    <property type="match status" value="2"/>
</dbReference>
<proteinExistence type="predicted"/>
<dbReference type="OrthoDB" id="431929at2759"/>
<feature type="domain" description="AN1-type" evidence="7">
    <location>
        <begin position="9"/>
        <end position="57"/>
    </location>
</feature>
<dbReference type="GO" id="GO:0008270">
    <property type="term" value="F:zinc ion binding"/>
    <property type="evidence" value="ECO:0007669"/>
    <property type="project" value="UniProtKB-KW"/>
</dbReference>
<sequence>MAANDEYMLNIGKQCSHNTCNLVDFLPFKCQHCSQSYCGDHFLPQTHQCERYDENKHNRVAPPCPFCQTPIAIPVGEDPNVRMERHFNTDCAVLVGKPVKPSTPRCPRANCGKVLFAPIKCDTCKQQFCPTHRFPADHRCVTLPAAKPSSPANGAASRPGPSGAAAMAAIKRAVNTTTSSSSASRPAPPSPQKRPQPPASPSKPIATSTSTKSTSSSTARPTNPFSATDRRAKAERESRLKGMEARAKKGLLSEEEKVLLAAAKAEEASKKDCVIA</sequence>
<reference evidence="8" key="1">
    <citation type="journal article" date="2021" name="New Phytol.">
        <title>Evolutionary innovations through gain and loss of genes in the ectomycorrhizal Boletales.</title>
        <authorList>
            <person name="Wu G."/>
            <person name="Miyauchi S."/>
            <person name="Morin E."/>
            <person name="Kuo A."/>
            <person name="Drula E."/>
            <person name="Varga T."/>
            <person name="Kohler A."/>
            <person name="Feng B."/>
            <person name="Cao Y."/>
            <person name="Lipzen A."/>
            <person name="Daum C."/>
            <person name="Hundley H."/>
            <person name="Pangilinan J."/>
            <person name="Johnson J."/>
            <person name="Barry K."/>
            <person name="LaButti K."/>
            <person name="Ng V."/>
            <person name="Ahrendt S."/>
            <person name="Min B."/>
            <person name="Choi I.G."/>
            <person name="Park H."/>
            <person name="Plett J.M."/>
            <person name="Magnuson J."/>
            <person name="Spatafora J.W."/>
            <person name="Nagy L.G."/>
            <person name="Henrissat B."/>
            <person name="Grigoriev I.V."/>
            <person name="Yang Z.L."/>
            <person name="Xu J."/>
            <person name="Martin F.M."/>
        </authorList>
    </citation>
    <scope>NUCLEOTIDE SEQUENCE</scope>
    <source>
        <strain evidence="8">KKN 215</strain>
    </source>
</reference>
<evidence type="ECO:0000259" key="7">
    <source>
        <dbReference type="PROSITE" id="PS51039"/>
    </source>
</evidence>
<dbReference type="PROSITE" id="PS51039">
    <property type="entry name" value="ZF_AN1"/>
    <property type="match status" value="2"/>
</dbReference>
<dbReference type="SUPFAM" id="SSF118310">
    <property type="entry name" value="AN1-like Zinc finger"/>
    <property type="match status" value="2"/>
</dbReference>
<dbReference type="InterPro" id="IPR000058">
    <property type="entry name" value="Znf_AN1"/>
</dbReference>
<dbReference type="GO" id="GO:0005737">
    <property type="term" value="C:cytoplasm"/>
    <property type="evidence" value="ECO:0007669"/>
    <property type="project" value="TreeGrafter"/>
</dbReference>
<evidence type="ECO:0000256" key="4">
    <source>
        <dbReference type="ARBA" id="ARBA00022833"/>
    </source>
</evidence>
<keyword evidence="2" id="KW-0677">Repeat</keyword>
<dbReference type="Pfam" id="PF25403">
    <property type="entry name" value="zf-C2H2_ZFAND2"/>
    <property type="match status" value="1"/>
</dbReference>
<gene>
    <name evidence="8" type="ORF">BXZ70DRAFT_1005247</name>
</gene>
<feature type="region of interest" description="Disordered" evidence="6">
    <location>
        <begin position="145"/>
        <end position="254"/>
    </location>
</feature>
<feature type="compositionally biased region" description="Low complexity" evidence="6">
    <location>
        <begin position="202"/>
        <end position="222"/>
    </location>
</feature>
<evidence type="ECO:0000256" key="6">
    <source>
        <dbReference type="SAM" id="MobiDB-lite"/>
    </source>
</evidence>
<organism evidence="8 9">
    <name type="scientific">Cristinia sonorae</name>
    <dbReference type="NCBI Taxonomy" id="1940300"/>
    <lineage>
        <taxon>Eukaryota</taxon>
        <taxon>Fungi</taxon>
        <taxon>Dikarya</taxon>
        <taxon>Basidiomycota</taxon>
        <taxon>Agaricomycotina</taxon>
        <taxon>Agaricomycetes</taxon>
        <taxon>Agaricomycetidae</taxon>
        <taxon>Agaricales</taxon>
        <taxon>Pleurotineae</taxon>
        <taxon>Stephanosporaceae</taxon>
        <taxon>Cristinia</taxon>
    </lineage>
</organism>
<keyword evidence="9" id="KW-1185">Reference proteome</keyword>
<dbReference type="EMBL" id="JAEVFJ010000005">
    <property type="protein sequence ID" value="KAH8104739.1"/>
    <property type="molecule type" value="Genomic_DNA"/>
</dbReference>
<dbReference type="Proteomes" id="UP000813824">
    <property type="component" value="Unassembled WGS sequence"/>
</dbReference>
<accession>A0A8K0UWZ8</accession>
<feature type="domain" description="AN1-type" evidence="7">
    <location>
        <begin position="100"/>
        <end position="148"/>
    </location>
</feature>
<dbReference type="PANTHER" id="PTHR14677:SF40">
    <property type="entry name" value="CDC48-ASSOCIATED UBIQUITIN-LIKE_ZINC FINGER PROTEIN 1"/>
    <property type="match status" value="1"/>
</dbReference>
<evidence type="ECO:0000256" key="3">
    <source>
        <dbReference type="ARBA" id="ARBA00022771"/>
    </source>
</evidence>
<keyword evidence="1" id="KW-0479">Metal-binding</keyword>
<comment type="caution">
    <text evidence="8">The sequence shown here is derived from an EMBL/GenBank/DDBJ whole genome shotgun (WGS) entry which is preliminary data.</text>
</comment>
<dbReference type="AlphaFoldDB" id="A0A8K0UWZ8"/>
<keyword evidence="3 5" id="KW-0863">Zinc-finger</keyword>
<feature type="compositionally biased region" description="Basic and acidic residues" evidence="6">
    <location>
        <begin position="228"/>
        <end position="254"/>
    </location>
</feature>
<name>A0A8K0UWZ8_9AGAR</name>
<dbReference type="PANTHER" id="PTHR14677">
    <property type="entry name" value="ARSENITE INDUCUBLE RNA ASSOCIATED PROTEIN AIP-1-RELATED"/>
    <property type="match status" value="1"/>
</dbReference>
<evidence type="ECO:0000256" key="5">
    <source>
        <dbReference type="PROSITE-ProRule" id="PRU00449"/>
    </source>
</evidence>
<evidence type="ECO:0000256" key="1">
    <source>
        <dbReference type="ARBA" id="ARBA00022723"/>
    </source>
</evidence>